<feature type="domain" description="Laminin G" evidence="3">
    <location>
        <begin position="52"/>
        <end position="299"/>
    </location>
</feature>
<evidence type="ECO:0000313" key="6">
    <source>
        <dbReference type="Proteomes" id="UP000015101"/>
    </source>
</evidence>
<proteinExistence type="predicted"/>
<protein>
    <recommendedName>
        <fullName evidence="3">Laminin G domain-containing protein</fullName>
    </recommendedName>
</protein>
<dbReference type="Pfam" id="PF02210">
    <property type="entry name" value="Laminin_G_2"/>
    <property type="match status" value="1"/>
</dbReference>
<dbReference type="EnsemblMetazoa" id="HelroT177183">
    <property type="protein sequence ID" value="HelroP177183"/>
    <property type="gene ID" value="HelroG177183"/>
</dbReference>
<dbReference type="OrthoDB" id="6275838at2759"/>
<dbReference type="RefSeq" id="XP_009023638.1">
    <property type="nucleotide sequence ID" value="XM_009025390.1"/>
</dbReference>
<gene>
    <name evidence="5" type="primary">20206120</name>
    <name evidence="4" type="ORF">HELRODRAFT_177183</name>
</gene>
<dbReference type="HOGENOM" id="CLU_916091_0_0_1"/>
<evidence type="ECO:0000259" key="3">
    <source>
        <dbReference type="PROSITE" id="PS50025"/>
    </source>
</evidence>
<dbReference type="STRING" id="6412.T1FBC1"/>
<dbReference type="PROSITE" id="PS50025">
    <property type="entry name" value="LAM_G_DOMAIN"/>
    <property type="match status" value="1"/>
</dbReference>
<dbReference type="InParanoid" id="T1FBC1"/>
<feature type="region of interest" description="Disordered" evidence="2">
    <location>
        <begin position="1"/>
        <end position="28"/>
    </location>
</feature>
<reference evidence="4 6" key="2">
    <citation type="journal article" date="2013" name="Nature">
        <title>Insights into bilaterian evolution from three spiralian genomes.</title>
        <authorList>
            <person name="Simakov O."/>
            <person name="Marletaz F."/>
            <person name="Cho S.J."/>
            <person name="Edsinger-Gonzales E."/>
            <person name="Havlak P."/>
            <person name="Hellsten U."/>
            <person name="Kuo D.H."/>
            <person name="Larsson T."/>
            <person name="Lv J."/>
            <person name="Arendt D."/>
            <person name="Savage R."/>
            <person name="Osoegawa K."/>
            <person name="de Jong P."/>
            <person name="Grimwood J."/>
            <person name="Chapman J.A."/>
            <person name="Shapiro H."/>
            <person name="Aerts A."/>
            <person name="Otillar R.P."/>
            <person name="Terry A.Y."/>
            <person name="Boore J.L."/>
            <person name="Grigoriev I.V."/>
            <person name="Lindberg D.R."/>
            <person name="Seaver E.C."/>
            <person name="Weisblat D.A."/>
            <person name="Putnam N.H."/>
            <person name="Rokhsar D.S."/>
        </authorList>
    </citation>
    <scope>NUCLEOTIDE SEQUENCE</scope>
</reference>
<sequence length="304" mass="35331">MNDHHLFPQPPSSHHHHHPQHLEHLPSHPAQQPYNKLHPIQFRTRPSYFTIRTTLPNDFSIYFQIQRIKYIACCRQGCLCIQIQMKTTLKDGMMLYAMNNSDAFIFCLELFNSKLRYLYNNHKIPAKQSQDTCTTITKYMYTYNNLRDLHNSNKIPVQQSQNTCTDTCTTITRYLYKMDNVVHVLVDDLKPPLNVSDNDIHEVTIQRPRPHHNVLRVDTTTSISNHTNIPILPEVETESVIYFGGIPGRMYGTIPEEVQSRDGYQGCMFSVDVVGDTWPSLKASIEIKEDFHEFVVERCGGMFM</sequence>
<organism evidence="5 6">
    <name type="scientific">Helobdella robusta</name>
    <name type="common">Californian leech</name>
    <dbReference type="NCBI Taxonomy" id="6412"/>
    <lineage>
        <taxon>Eukaryota</taxon>
        <taxon>Metazoa</taxon>
        <taxon>Spiralia</taxon>
        <taxon>Lophotrochozoa</taxon>
        <taxon>Annelida</taxon>
        <taxon>Clitellata</taxon>
        <taxon>Hirudinea</taxon>
        <taxon>Rhynchobdellida</taxon>
        <taxon>Glossiphoniidae</taxon>
        <taxon>Helobdella</taxon>
    </lineage>
</organism>
<accession>T1FBC1</accession>
<dbReference type="eggNOG" id="KOG3514">
    <property type="taxonomic scope" value="Eukaryota"/>
</dbReference>
<evidence type="ECO:0000256" key="1">
    <source>
        <dbReference type="PROSITE-ProRule" id="PRU00122"/>
    </source>
</evidence>
<evidence type="ECO:0000313" key="4">
    <source>
        <dbReference type="EMBL" id="ESN98301.1"/>
    </source>
</evidence>
<dbReference type="EMBL" id="KB097182">
    <property type="protein sequence ID" value="ESN98301.1"/>
    <property type="molecule type" value="Genomic_DNA"/>
</dbReference>
<dbReference type="CTD" id="20206120"/>
<keyword evidence="6" id="KW-1185">Reference proteome</keyword>
<name>T1FBC1_HELRO</name>
<evidence type="ECO:0000256" key="2">
    <source>
        <dbReference type="SAM" id="MobiDB-lite"/>
    </source>
</evidence>
<dbReference type="AlphaFoldDB" id="T1FBC1"/>
<reference evidence="6" key="1">
    <citation type="submission" date="2012-12" db="EMBL/GenBank/DDBJ databases">
        <authorList>
            <person name="Hellsten U."/>
            <person name="Grimwood J."/>
            <person name="Chapman J.A."/>
            <person name="Shapiro H."/>
            <person name="Aerts A."/>
            <person name="Otillar R.P."/>
            <person name="Terry A.Y."/>
            <person name="Boore J.L."/>
            <person name="Simakov O."/>
            <person name="Marletaz F."/>
            <person name="Cho S.-J."/>
            <person name="Edsinger-Gonzales E."/>
            <person name="Havlak P."/>
            <person name="Kuo D.-H."/>
            <person name="Larsson T."/>
            <person name="Lv J."/>
            <person name="Arendt D."/>
            <person name="Savage R."/>
            <person name="Osoegawa K."/>
            <person name="de Jong P."/>
            <person name="Lindberg D.R."/>
            <person name="Seaver E.C."/>
            <person name="Weisblat D.A."/>
            <person name="Putnam N.H."/>
            <person name="Grigoriev I.V."/>
            <person name="Rokhsar D.S."/>
        </authorList>
    </citation>
    <scope>NUCLEOTIDE SEQUENCE</scope>
</reference>
<evidence type="ECO:0000313" key="5">
    <source>
        <dbReference type="EnsemblMetazoa" id="HelroP177183"/>
    </source>
</evidence>
<dbReference type="InterPro" id="IPR013320">
    <property type="entry name" value="ConA-like_dom_sf"/>
</dbReference>
<reference evidence="5" key="3">
    <citation type="submission" date="2015-06" db="UniProtKB">
        <authorList>
            <consortium name="EnsemblMetazoa"/>
        </authorList>
    </citation>
    <scope>IDENTIFICATION</scope>
</reference>
<comment type="caution">
    <text evidence="1">Lacks conserved residue(s) required for the propagation of feature annotation.</text>
</comment>
<dbReference type="InterPro" id="IPR001791">
    <property type="entry name" value="Laminin_G"/>
</dbReference>
<dbReference type="KEGG" id="hro:HELRODRAFT_177183"/>
<dbReference type="EMBL" id="AMQM01005962">
    <property type="status" value="NOT_ANNOTATED_CDS"/>
    <property type="molecule type" value="Genomic_DNA"/>
</dbReference>
<dbReference type="Proteomes" id="UP000015101">
    <property type="component" value="Unassembled WGS sequence"/>
</dbReference>
<dbReference type="GeneID" id="20206120"/>
<dbReference type="Gene3D" id="2.60.120.200">
    <property type="match status" value="1"/>
</dbReference>
<dbReference type="SUPFAM" id="SSF49899">
    <property type="entry name" value="Concanavalin A-like lectins/glucanases"/>
    <property type="match status" value="2"/>
</dbReference>